<sequence length="153" mass="17740">MTAHIERSAGAVVFCGSGRSRRYLLLHHARKGPAPKEYWSFPKGHIEKGETSEDAARREIAEESGLWDVKIIPGFRAGERYIYTWRGKKTLKFVVWFVARTREKKITLSREHIGGVWLPYADAYKKVFYPGTKRILKKADTFLNRIAKSKTRR</sequence>
<feature type="domain" description="Nudix hydrolase" evidence="7">
    <location>
        <begin position="4"/>
        <end position="142"/>
    </location>
</feature>
<name>A0A1G2KVP0_9BACT</name>
<gene>
    <name evidence="8" type="ORF">A3J58_03275</name>
</gene>
<dbReference type="CDD" id="cd03428">
    <property type="entry name" value="NUDIX_Ap4A_Nudt2"/>
    <property type="match status" value="1"/>
</dbReference>
<dbReference type="PRINTS" id="PR00502">
    <property type="entry name" value="NUDIXFAMILY"/>
</dbReference>
<dbReference type="InterPro" id="IPR003565">
    <property type="entry name" value="Tetra_PHTase"/>
</dbReference>
<keyword evidence="3" id="KW-0547">Nucleotide-binding</keyword>
<dbReference type="EMBL" id="MHQM01000025">
    <property type="protein sequence ID" value="OHA03505.1"/>
    <property type="molecule type" value="Genomic_DNA"/>
</dbReference>
<evidence type="ECO:0000313" key="8">
    <source>
        <dbReference type="EMBL" id="OHA03505.1"/>
    </source>
</evidence>
<dbReference type="GO" id="GO:0006167">
    <property type="term" value="P:AMP biosynthetic process"/>
    <property type="evidence" value="ECO:0007669"/>
    <property type="project" value="TreeGrafter"/>
</dbReference>
<evidence type="ECO:0000256" key="4">
    <source>
        <dbReference type="ARBA" id="ARBA00022801"/>
    </source>
</evidence>
<dbReference type="PROSITE" id="PS00893">
    <property type="entry name" value="NUDIX_BOX"/>
    <property type="match status" value="1"/>
</dbReference>
<dbReference type="Proteomes" id="UP000178510">
    <property type="component" value="Unassembled WGS sequence"/>
</dbReference>
<dbReference type="InterPro" id="IPR051325">
    <property type="entry name" value="Nudix_hydrolase_domain"/>
</dbReference>
<reference evidence="8 9" key="1">
    <citation type="journal article" date="2016" name="Nat. Commun.">
        <title>Thousands of microbial genomes shed light on interconnected biogeochemical processes in an aquifer system.</title>
        <authorList>
            <person name="Anantharaman K."/>
            <person name="Brown C.T."/>
            <person name="Hug L.A."/>
            <person name="Sharon I."/>
            <person name="Castelle C.J."/>
            <person name="Probst A.J."/>
            <person name="Thomas B.C."/>
            <person name="Singh A."/>
            <person name="Wilkins M.J."/>
            <person name="Karaoz U."/>
            <person name="Brodie E.L."/>
            <person name="Williams K.H."/>
            <person name="Hubbard S.S."/>
            <person name="Banfield J.F."/>
        </authorList>
    </citation>
    <scope>NUCLEOTIDE SEQUENCE [LARGE SCALE GENOMIC DNA]</scope>
</reference>
<comment type="caution">
    <text evidence="8">The sequence shown here is derived from an EMBL/GenBank/DDBJ whole genome shotgun (WGS) entry which is preliminary data.</text>
</comment>
<dbReference type="Gene3D" id="3.90.79.10">
    <property type="entry name" value="Nucleoside Triphosphate Pyrophosphohydrolase"/>
    <property type="match status" value="1"/>
</dbReference>
<comment type="similarity">
    <text evidence="1 6">Belongs to the Nudix hydrolase family.</text>
</comment>
<keyword evidence="4 6" id="KW-0378">Hydrolase</keyword>
<dbReference type="Pfam" id="PF00293">
    <property type="entry name" value="NUDIX"/>
    <property type="match status" value="1"/>
</dbReference>
<dbReference type="InterPro" id="IPR015797">
    <property type="entry name" value="NUDIX_hydrolase-like_dom_sf"/>
</dbReference>
<dbReference type="PROSITE" id="PS51462">
    <property type="entry name" value="NUDIX"/>
    <property type="match status" value="1"/>
</dbReference>
<protein>
    <recommendedName>
        <fullName evidence="2">Bis(5'-nucleosyl)-tetraphosphatase [asymmetrical]</fullName>
    </recommendedName>
    <alternativeName>
        <fullName evidence="5">Diadenosine 5',5'''-P1,P4-tetraphosphate asymmetrical hydrolase</fullName>
    </alternativeName>
</protein>
<accession>A0A1G2KVP0</accession>
<proteinExistence type="inferred from homology"/>
<evidence type="ECO:0000313" key="9">
    <source>
        <dbReference type="Proteomes" id="UP000178510"/>
    </source>
</evidence>
<dbReference type="AlphaFoldDB" id="A0A1G2KVP0"/>
<dbReference type="STRING" id="1802274.A3J58_03275"/>
<dbReference type="InterPro" id="IPR020084">
    <property type="entry name" value="NUDIX_hydrolase_CS"/>
</dbReference>
<dbReference type="GO" id="GO:0000166">
    <property type="term" value="F:nucleotide binding"/>
    <property type="evidence" value="ECO:0007669"/>
    <property type="project" value="UniProtKB-KW"/>
</dbReference>
<evidence type="ECO:0000256" key="5">
    <source>
        <dbReference type="ARBA" id="ARBA00032644"/>
    </source>
</evidence>
<dbReference type="PANTHER" id="PTHR21340:SF0">
    <property type="entry name" value="BIS(5'-NUCLEOSYL)-TETRAPHOSPHATASE [ASYMMETRICAL]"/>
    <property type="match status" value="1"/>
</dbReference>
<dbReference type="GO" id="GO:0004081">
    <property type="term" value="F:bis(5'-nucleosyl)-tetraphosphatase (asymmetrical) activity"/>
    <property type="evidence" value="ECO:0007669"/>
    <property type="project" value="TreeGrafter"/>
</dbReference>
<dbReference type="GO" id="GO:0006754">
    <property type="term" value="P:ATP biosynthetic process"/>
    <property type="evidence" value="ECO:0007669"/>
    <property type="project" value="TreeGrafter"/>
</dbReference>
<dbReference type="InterPro" id="IPR000086">
    <property type="entry name" value="NUDIX_hydrolase_dom"/>
</dbReference>
<dbReference type="SUPFAM" id="SSF55811">
    <property type="entry name" value="Nudix"/>
    <property type="match status" value="1"/>
</dbReference>
<evidence type="ECO:0000256" key="3">
    <source>
        <dbReference type="ARBA" id="ARBA00022741"/>
    </source>
</evidence>
<evidence type="ECO:0000256" key="6">
    <source>
        <dbReference type="RuleBase" id="RU003476"/>
    </source>
</evidence>
<dbReference type="PANTHER" id="PTHR21340">
    <property type="entry name" value="DIADENOSINE 5,5-P1,P4-TETRAPHOSPHATE PYROPHOSPHOHYDROLASE MUTT"/>
    <property type="match status" value="1"/>
</dbReference>
<organism evidence="8 9">
    <name type="scientific">Candidatus Sungbacteria bacterium RIFCSPHIGHO2_02_FULL_52_23</name>
    <dbReference type="NCBI Taxonomy" id="1802274"/>
    <lineage>
        <taxon>Bacteria</taxon>
        <taxon>Candidatus Sungiibacteriota</taxon>
    </lineage>
</organism>
<evidence type="ECO:0000256" key="2">
    <source>
        <dbReference type="ARBA" id="ARBA00018911"/>
    </source>
</evidence>
<evidence type="ECO:0000259" key="7">
    <source>
        <dbReference type="PROSITE" id="PS51462"/>
    </source>
</evidence>
<dbReference type="InterPro" id="IPR020476">
    <property type="entry name" value="Nudix_hydrolase"/>
</dbReference>
<evidence type="ECO:0000256" key="1">
    <source>
        <dbReference type="ARBA" id="ARBA00005582"/>
    </source>
</evidence>